<sequence length="531" mass="58318">MRRWNGWGEETTQMEMPAHGAQFLCERLGDGQTLPDASLDSALAGVPASRLAAHPLYSIEPRDRLMHARGQSLPDWLALREGALGRYPDAVALPESVEQIRQLLALAESADLCLIPYGGGTSVAGHINPPASTRPVLTVSLAHMNRLLDLDEQSLIATFGPGASGPQVESQLRAKGYTLGHFPQSWELSTLGGWVASRSSGQQSLRYGRIEQLFAGGTLETFAGPLEIPSFPASAAGPDLREVVLGSEGRFGIISTVKVRVSALPEDERFYGVFLPDWPRALQAIRQLVQARVPLSMLRLSNAMETQTQLALAGHPRQIAWLERYLALRGAGEGKCLLTFGVTGNRRQNALSLRQARQHLKAFGGVFTGTLLGKKWQQNRFRFPYLRENLWRAGYVVDTLETATDWCHVDTLLHAIEASLRDCLAAEGERVHVFTHLSHVYGEGSSIYTSYVFRPAADYPATLQRWKALKQAASRTIVENHGTISHQHGVGKDHAPYLPREKGELAMAALHSLSRHFDPSGRLNPGTLLED</sequence>
<dbReference type="InterPro" id="IPR025650">
    <property type="entry name" value="Alkyl-DHAP_Synthase"/>
</dbReference>
<dbReference type="GO" id="GO:0008609">
    <property type="term" value="F:alkylglycerone-phosphate synthase activity"/>
    <property type="evidence" value="ECO:0007669"/>
    <property type="project" value="UniProtKB-EC"/>
</dbReference>
<dbReference type="InterPro" id="IPR006094">
    <property type="entry name" value="Oxid_FAD_bind_N"/>
</dbReference>
<feature type="binding site" evidence="5">
    <location>
        <position position="387"/>
    </location>
    <ligand>
        <name>substrate</name>
    </ligand>
</feature>
<keyword evidence="3 6" id="KW-0274">FAD</keyword>
<dbReference type="AlphaFoldDB" id="A0A379IJU4"/>
<dbReference type="InterPro" id="IPR016166">
    <property type="entry name" value="FAD-bd_PCMH"/>
</dbReference>
<keyword evidence="9" id="KW-0560">Oxidoreductase</keyword>
<evidence type="ECO:0000256" key="2">
    <source>
        <dbReference type="ARBA" id="ARBA00022630"/>
    </source>
</evidence>
<dbReference type="InterPro" id="IPR016169">
    <property type="entry name" value="FAD-bd_PCMH_sub2"/>
</dbReference>
<dbReference type="Gene3D" id="3.30.300.330">
    <property type="match status" value="1"/>
</dbReference>
<evidence type="ECO:0000256" key="3">
    <source>
        <dbReference type="ARBA" id="ARBA00022827"/>
    </source>
</evidence>
<dbReference type="SUPFAM" id="SSF55103">
    <property type="entry name" value="FAD-linked oxidases, C-terminal domain"/>
    <property type="match status" value="1"/>
</dbReference>
<feature type="binding site" evidence="6">
    <location>
        <begin position="248"/>
        <end position="254"/>
    </location>
    <ligand>
        <name>FAD</name>
        <dbReference type="ChEBI" id="CHEBI:57692"/>
    </ligand>
</feature>
<dbReference type="Pfam" id="PF02913">
    <property type="entry name" value="FAD-oxidase_C"/>
    <property type="match status" value="1"/>
</dbReference>
<dbReference type="InterPro" id="IPR036318">
    <property type="entry name" value="FAD-bd_PCMH-like_sf"/>
</dbReference>
<comment type="cofactor">
    <cofactor evidence="6">
        <name>FAD</name>
        <dbReference type="ChEBI" id="CHEBI:57692"/>
    </cofactor>
</comment>
<evidence type="ECO:0000313" key="9">
    <source>
        <dbReference type="EMBL" id="SUD33673.1"/>
    </source>
</evidence>
<dbReference type="InterPro" id="IPR016171">
    <property type="entry name" value="Vanillyl_alc_oxidase_C-sub2"/>
</dbReference>
<dbReference type="OrthoDB" id="9811557at2"/>
<dbReference type="Pfam" id="PF01565">
    <property type="entry name" value="FAD_binding_4"/>
    <property type="match status" value="1"/>
</dbReference>
<evidence type="ECO:0000256" key="6">
    <source>
        <dbReference type="PIRSR" id="PIRSR625650-3"/>
    </source>
</evidence>
<dbReference type="EMBL" id="UGUS01000002">
    <property type="protein sequence ID" value="SUD33673.1"/>
    <property type="molecule type" value="Genomic_DNA"/>
</dbReference>
<dbReference type="InterPro" id="IPR016164">
    <property type="entry name" value="FAD-linked_Oxase-like_C"/>
</dbReference>
<feature type="active site" description="Proton donor/acceptor" evidence="4">
    <location>
        <position position="448"/>
    </location>
</feature>
<evidence type="ECO:0000256" key="4">
    <source>
        <dbReference type="PIRSR" id="PIRSR625650-1"/>
    </source>
</evidence>
<evidence type="ECO:0000256" key="5">
    <source>
        <dbReference type="PIRSR" id="PIRSR625650-2"/>
    </source>
</evidence>
<dbReference type="Gene3D" id="3.30.70.3450">
    <property type="match status" value="1"/>
</dbReference>
<evidence type="ECO:0000259" key="8">
    <source>
        <dbReference type="PROSITE" id="PS51387"/>
    </source>
</evidence>
<feature type="domain" description="FAD-binding PCMH-type" evidence="8">
    <location>
        <begin position="84"/>
        <end position="264"/>
    </location>
</feature>
<protein>
    <submittedName>
        <fullName evidence="9">Alkyl-dihydroxyacetonephosphate synthase</fullName>
        <ecNumber evidence="9">1.-.-.-</ecNumber>
        <ecNumber evidence="9">2.5.1.26</ecNumber>
    </submittedName>
</protein>
<dbReference type="InterPro" id="IPR004113">
    <property type="entry name" value="FAD-bd_oxidored_4_C"/>
</dbReference>
<feature type="binding site" evidence="6">
    <location>
        <begin position="116"/>
        <end position="122"/>
    </location>
    <ligand>
        <name>FAD</name>
        <dbReference type="ChEBI" id="CHEBI:57692"/>
    </ligand>
</feature>
<dbReference type="KEGG" id="pfn:HZ99_14085"/>
<dbReference type="Proteomes" id="UP000255125">
    <property type="component" value="Unassembled WGS sequence"/>
</dbReference>
<evidence type="ECO:0000256" key="1">
    <source>
        <dbReference type="ARBA" id="ARBA00008000"/>
    </source>
</evidence>
<dbReference type="GO" id="GO:0016491">
    <property type="term" value="F:oxidoreductase activity"/>
    <property type="evidence" value="ECO:0007669"/>
    <property type="project" value="UniProtKB-KW"/>
</dbReference>
<dbReference type="GO" id="GO:0008610">
    <property type="term" value="P:lipid biosynthetic process"/>
    <property type="evidence" value="ECO:0007669"/>
    <property type="project" value="InterPro"/>
</dbReference>
<dbReference type="PROSITE" id="PS51387">
    <property type="entry name" value="FAD_PCMH"/>
    <property type="match status" value="1"/>
</dbReference>
<keyword evidence="2" id="KW-0285">Flavoprotein</keyword>
<dbReference type="SUPFAM" id="SSF56176">
    <property type="entry name" value="FAD-binding/transporter-associated domain-like"/>
    <property type="match status" value="1"/>
</dbReference>
<organism evidence="9 10">
    <name type="scientific">Pseudomonas fluorescens</name>
    <dbReference type="NCBI Taxonomy" id="294"/>
    <lineage>
        <taxon>Bacteria</taxon>
        <taxon>Pseudomonadati</taxon>
        <taxon>Pseudomonadota</taxon>
        <taxon>Gammaproteobacteria</taxon>
        <taxon>Pseudomonadales</taxon>
        <taxon>Pseudomonadaceae</taxon>
        <taxon>Pseudomonas</taxon>
    </lineage>
</organism>
<name>A0A379IJU4_PSEFL</name>
<dbReference type="GO" id="GO:0071949">
    <property type="term" value="F:FAD binding"/>
    <property type="evidence" value="ECO:0007669"/>
    <property type="project" value="InterPro"/>
</dbReference>
<accession>A0A379IJU4</accession>
<evidence type="ECO:0000313" key="10">
    <source>
        <dbReference type="Proteomes" id="UP000255125"/>
    </source>
</evidence>
<dbReference type="EC" id="2.5.1.26" evidence="9"/>
<feature type="site" description="Important for enzyme activity" evidence="7">
    <location>
        <position position="299"/>
    </location>
</feature>
<dbReference type="PANTHER" id="PTHR46568:SF1">
    <property type="entry name" value="ALKYLDIHYDROXYACETONEPHOSPHATE SYNTHASE, PEROXISOMAL"/>
    <property type="match status" value="1"/>
</dbReference>
<evidence type="ECO:0000256" key="7">
    <source>
        <dbReference type="PIRSR" id="PIRSR625650-4"/>
    </source>
</evidence>
<dbReference type="EC" id="1.-.-.-" evidence="9"/>
<dbReference type="Gene3D" id="3.30.465.10">
    <property type="match status" value="1"/>
</dbReference>
<gene>
    <name evidence="9" type="ORF">NCTC10392_05072</name>
</gene>
<comment type="similarity">
    <text evidence="1">Belongs to the FAD-binding oxidoreductase/transferase type 4 family.</text>
</comment>
<proteinExistence type="inferred from homology"/>
<dbReference type="PANTHER" id="PTHR46568">
    <property type="entry name" value="ALKYLDIHYDROXYACETONEPHOSPHATE SYNTHASE, PEROXISOMAL"/>
    <property type="match status" value="1"/>
</dbReference>
<dbReference type="RefSeq" id="WP_038443691.1">
    <property type="nucleotide sequence ID" value="NZ_CP008896.1"/>
</dbReference>
<reference evidence="9 10" key="1">
    <citation type="submission" date="2018-06" db="EMBL/GenBank/DDBJ databases">
        <authorList>
            <consortium name="Pathogen Informatics"/>
            <person name="Doyle S."/>
        </authorList>
    </citation>
    <scope>NUCLEOTIDE SEQUENCE [LARGE SCALE GENOMIC DNA]</scope>
    <source>
        <strain evidence="9 10">NCTC10392</strain>
    </source>
</reference>
<dbReference type="Gene3D" id="1.10.45.10">
    <property type="entry name" value="Vanillyl-alcohol Oxidase, Chain A, domain 4"/>
    <property type="match status" value="1"/>
</dbReference>
<keyword evidence="9" id="KW-0808">Transferase</keyword>